<gene>
    <name evidence="4" type="ORF">LTRI10_LOCUS20004</name>
</gene>
<keyword evidence="5" id="KW-1185">Reference proteome</keyword>
<reference evidence="4 5" key="1">
    <citation type="submission" date="2024-04" db="EMBL/GenBank/DDBJ databases">
        <authorList>
            <person name="Fracassetti M."/>
        </authorList>
    </citation>
    <scope>NUCLEOTIDE SEQUENCE [LARGE SCALE GENOMIC DNA]</scope>
</reference>
<evidence type="ECO:0000256" key="1">
    <source>
        <dbReference type="PROSITE-ProRule" id="PRU00047"/>
    </source>
</evidence>
<keyword evidence="1" id="KW-0862">Zinc</keyword>
<keyword evidence="1" id="KW-0479">Metal-binding</keyword>
<dbReference type="GO" id="GO:0008270">
    <property type="term" value="F:zinc ion binding"/>
    <property type="evidence" value="ECO:0007669"/>
    <property type="project" value="UniProtKB-KW"/>
</dbReference>
<dbReference type="GO" id="GO:0003676">
    <property type="term" value="F:nucleic acid binding"/>
    <property type="evidence" value="ECO:0007669"/>
    <property type="project" value="InterPro"/>
</dbReference>
<name>A0AAV2DXP2_9ROSI</name>
<protein>
    <recommendedName>
        <fullName evidence="3">CCHC-type domain-containing protein</fullName>
    </recommendedName>
</protein>
<feature type="domain" description="CCHC-type" evidence="3">
    <location>
        <begin position="160"/>
        <end position="173"/>
    </location>
</feature>
<keyword evidence="1" id="KW-0863">Zinc-finger</keyword>
<dbReference type="EMBL" id="OZ034816">
    <property type="protein sequence ID" value="CAL1378423.1"/>
    <property type="molecule type" value="Genomic_DNA"/>
</dbReference>
<dbReference type="InterPro" id="IPR001878">
    <property type="entry name" value="Znf_CCHC"/>
</dbReference>
<organism evidence="4 5">
    <name type="scientific">Linum trigynum</name>
    <dbReference type="NCBI Taxonomy" id="586398"/>
    <lineage>
        <taxon>Eukaryota</taxon>
        <taxon>Viridiplantae</taxon>
        <taxon>Streptophyta</taxon>
        <taxon>Embryophyta</taxon>
        <taxon>Tracheophyta</taxon>
        <taxon>Spermatophyta</taxon>
        <taxon>Magnoliopsida</taxon>
        <taxon>eudicotyledons</taxon>
        <taxon>Gunneridae</taxon>
        <taxon>Pentapetalae</taxon>
        <taxon>rosids</taxon>
        <taxon>fabids</taxon>
        <taxon>Malpighiales</taxon>
        <taxon>Linaceae</taxon>
        <taxon>Linum</taxon>
    </lineage>
</organism>
<feature type="compositionally biased region" description="Polar residues" evidence="2">
    <location>
        <begin position="187"/>
        <end position="202"/>
    </location>
</feature>
<evidence type="ECO:0000313" key="5">
    <source>
        <dbReference type="Proteomes" id="UP001497516"/>
    </source>
</evidence>
<evidence type="ECO:0000259" key="3">
    <source>
        <dbReference type="PROSITE" id="PS50158"/>
    </source>
</evidence>
<evidence type="ECO:0000256" key="2">
    <source>
        <dbReference type="SAM" id="MobiDB-lite"/>
    </source>
</evidence>
<proteinExistence type="predicted"/>
<feature type="region of interest" description="Disordered" evidence="2">
    <location>
        <begin position="183"/>
        <end position="202"/>
    </location>
</feature>
<dbReference type="PROSITE" id="PS50158">
    <property type="entry name" value="ZF_CCHC"/>
    <property type="match status" value="1"/>
</dbReference>
<dbReference type="Proteomes" id="UP001497516">
    <property type="component" value="Chromosome 3"/>
</dbReference>
<accession>A0AAV2DXP2</accession>
<sequence>MYSRFTTLINKLKGLGKIFLVKDLNRKILRLLPKRTAIVEAKNLATLPINELIGSLLSHENVIKQVNQDDDKRHKSLAFKSKVIAYDSGSENEAEFDKEFALVSKQFHRMLKHKNNRKLQASESQNFEYDRTKPYSQDRLPLSQTRKFETGFQDKEPQACCKCGKLGHIRAQCTLTLRAREHAKKASWSSYDSGQDNVPSDE</sequence>
<dbReference type="AlphaFoldDB" id="A0AAV2DXP2"/>
<evidence type="ECO:0000313" key="4">
    <source>
        <dbReference type="EMBL" id="CAL1378423.1"/>
    </source>
</evidence>